<sequence length="373" mass="43038">MTSLLYGAHEAVSWKVGIRQRVMQNLEDMLQDAHRAYLQKISENTYATAEVRQQLHTEYNQSVQALRYIAEEEVKAEIDREEEERDLMAQTNFDAPAEFDQEFVLEQAKMLATIRAQASVRPHAIAMDGDGPLNASSLFEQGSSSRPLDTSRQRSGSTTAATSVSSIVLKEDIPETSADREARVRREQHEQQQEDFRRRAEEIRERKRRQRIEKAEQGYATSDTSQESISCSSSNTSASDSDKVAPPRMSEEEVINLMIFHDQRWSWISSLSHLQWADFPWPCLTFSPPKSKDALTLEAVAEYIYAQYNIHRDRNVVKEHLKNLIKRWHPDRFEIKYLSRIADLHERDTVREGAGAVARILNDLLEKWNDVQD</sequence>
<dbReference type="AlphaFoldDB" id="A0A9P6ELV9"/>
<comment type="caution">
    <text evidence="7">The sequence shown here is derived from an EMBL/GenBank/DDBJ whole genome shotgun (WGS) entry which is preliminary data.</text>
</comment>
<evidence type="ECO:0000256" key="1">
    <source>
        <dbReference type="ARBA" id="ARBA00004123"/>
    </source>
</evidence>
<keyword evidence="4" id="KW-0040">ANK repeat</keyword>
<dbReference type="Proteomes" id="UP000807306">
    <property type="component" value="Unassembled WGS sequence"/>
</dbReference>
<dbReference type="GO" id="GO:0043124">
    <property type="term" value="P:negative regulation of canonical NF-kappaB signal transduction"/>
    <property type="evidence" value="ECO:0007669"/>
    <property type="project" value="InterPro"/>
</dbReference>
<keyword evidence="2" id="KW-0597">Phosphoprotein</keyword>
<evidence type="ECO:0000256" key="2">
    <source>
        <dbReference type="ARBA" id="ARBA00022553"/>
    </source>
</evidence>
<dbReference type="InterPro" id="IPR038753">
    <property type="entry name" value="NFKBIL1"/>
</dbReference>
<feature type="compositionally biased region" description="Low complexity" evidence="6">
    <location>
        <begin position="155"/>
        <end position="166"/>
    </location>
</feature>
<comment type="subcellular location">
    <subcellularLocation>
        <location evidence="1">Nucleus</location>
    </subcellularLocation>
</comment>
<evidence type="ECO:0000313" key="8">
    <source>
        <dbReference type="Proteomes" id="UP000807306"/>
    </source>
</evidence>
<dbReference type="OrthoDB" id="412109at2759"/>
<organism evidence="7 8">
    <name type="scientific">Crepidotus variabilis</name>
    <dbReference type="NCBI Taxonomy" id="179855"/>
    <lineage>
        <taxon>Eukaryota</taxon>
        <taxon>Fungi</taxon>
        <taxon>Dikarya</taxon>
        <taxon>Basidiomycota</taxon>
        <taxon>Agaricomycotina</taxon>
        <taxon>Agaricomycetes</taxon>
        <taxon>Agaricomycetidae</taxon>
        <taxon>Agaricales</taxon>
        <taxon>Agaricineae</taxon>
        <taxon>Crepidotaceae</taxon>
        <taxon>Crepidotus</taxon>
    </lineage>
</organism>
<feature type="region of interest" description="Disordered" evidence="6">
    <location>
        <begin position="131"/>
        <end position="247"/>
    </location>
</feature>
<evidence type="ECO:0000313" key="7">
    <source>
        <dbReference type="EMBL" id="KAF9531238.1"/>
    </source>
</evidence>
<evidence type="ECO:0000256" key="5">
    <source>
        <dbReference type="ARBA" id="ARBA00023242"/>
    </source>
</evidence>
<keyword evidence="5" id="KW-0539">Nucleus</keyword>
<keyword evidence="3" id="KW-0677">Repeat</keyword>
<reference evidence="7" key="1">
    <citation type="submission" date="2020-11" db="EMBL/GenBank/DDBJ databases">
        <authorList>
            <consortium name="DOE Joint Genome Institute"/>
            <person name="Ahrendt S."/>
            <person name="Riley R."/>
            <person name="Andreopoulos W."/>
            <person name="Labutti K."/>
            <person name="Pangilinan J."/>
            <person name="Ruiz-Duenas F.J."/>
            <person name="Barrasa J.M."/>
            <person name="Sanchez-Garcia M."/>
            <person name="Camarero S."/>
            <person name="Miyauchi S."/>
            <person name="Serrano A."/>
            <person name="Linde D."/>
            <person name="Babiker R."/>
            <person name="Drula E."/>
            <person name="Ayuso-Fernandez I."/>
            <person name="Pacheco R."/>
            <person name="Padilla G."/>
            <person name="Ferreira P."/>
            <person name="Barriuso J."/>
            <person name="Kellner H."/>
            <person name="Castanera R."/>
            <person name="Alfaro M."/>
            <person name="Ramirez L."/>
            <person name="Pisabarro A.G."/>
            <person name="Kuo A."/>
            <person name="Tritt A."/>
            <person name="Lipzen A."/>
            <person name="He G."/>
            <person name="Yan M."/>
            <person name="Ng V."/>
            <person name="Cullen D."/>
            <person name="Martin F."/>
            <person name="Rosso M.-N."/>
            <person name="Henrissat B."/>
            <person name="Hibbett D."/>
            <person name="Martinez A.T."/>
            <person name="Grigoriev I.V."/>
        </authorList>
    </citation>
    <scope>NUCLEOTIDE SEQUENCE</scope>
    <source>
        <strain evidence="7">CBS 506.95</strain>
    </source>
</reference>
<dbReference type="PANTHER" id="PTHR15263:SF1">
    <property type="entry name" value="NF-KAPPA-B INHIBITOR-LIKE PROTEIN 1"/>
    <property type="match status" value="1"/>
</dbReference>
<evidence type="ECO:0000256" key="4">
    <source>
        <dbReference type="ARBA" id="ARBA00023043"/>
    </source>
</evidence>
<evidence type="ECO:0000256" key="3">
    <source>
        <dbReference type="ARBA" id="ARBA00022737"/>
    </source>
</evidence>
<feature type="compositionally biased region" description="Polar residues" evidence="6">
    <location>
        <begin position="134"/>
        <end position="154"/>
    </location>
</feature>
<protein>
    <submittedName>
        <fullName evidence="7">Uncharacterized protein</fullName>
    </submittedName>
</protein>
<keyword evidence="8" id="KW-1185">Reference proteome</keyword>
<name>A0A9P6ELV9_9AGAR</name>
<gene>
    <name evidence="7" type="ORF">CPB83DRAFT_809636</name>
</gene>
<dbReference type="GO" id="GO:0005634">
    <property type="term" value="C:nucleus"/>
    <property type="evidence" value="ECO:0007669"/>
    <property type="project" value="UniProtKB-SubCell"/>
</dbReference>
<dbReference type="EMBL" id="MU157836">
    <property type="protein sequence ID" value="KAF9531238.1"/>
    <property type="molecule type" value="Genomic_DNA"/>
</dbReference>
<evidence type="ECO:0000256" key="6">
    <source>
        <dbReference type="SAM" id="MobiDB-lite"/>
    </source>
</evidence>
<feature type="compositionally biased region" description="Low complexity" evidence="6">
    <location>
        <begin position="221"/>
        <end position="239"/>
    </location>
</feature>
<proteinExistence type="predicted"/>
<feature type="compositionally biased region" description="Basic and acidic residues" evidence="6">
    <location>
        <begin position="169"/>
        <end position="205"/>
    </location>
</feature>
<dbReference type="PANTHER" id="PTHR15263">
    <property type="entry name" value="I-KAPPA-B-LIKE PROTEIN IKBL"/>
    <property type="match status" value="1"/>
</dbReference>
<accession>A0A9P6ELV9</accession>